<feature type="non-terminal residue" evidence="1">
    <location>
        <position position="1"/>
    </location>
</feature>
<accession>A0ABN7V2I3</accession>
<name>A0ABN7V2I3_GIGMA</name>
<organism evidence="1 2">
    <name type="scientific">Gigaspora margarita</name>
    <dbReference type="NCBI Taxonomy" id="4874"/>
    <lineage>
        <taxon>Eukaryota</taxon>
        <taxon>Fungi</taxon>
        <taxon>Fungi incertae sedis</taxon>
        <taxon>Mucoromycota</taxon>
        <taxon>Glomeromycotina</taxon>
        <taxon>Glomeromycetes</taxon>
        <taxon>Diversisporales</taxon>
        <taxon>Gigasporaceae</taxon>
        <taxon>Gigaspora</taxon>
    </lineage>
</organism>
<comment type="caution">
    <text evidence="1">The sequence shown here is derived from an EMBL/GenBank/DDBJ whole genome shotgun (WGS) entry which is preliminary data.</text>
</comment>
<evidence type="ECO:0000313" key="1">
    <source>
        <dbReference type="EMBL" id="CAG8711298.1"/>
    </source>
</evidence>
<dbReference type="EMBL" id="CAJVQB010007919">
    <property type="protein sequence ID" value="CAG8711298.1"/>
    <property type="molecule type" value="Genomic_DNA"/>
</dbReference>
<sequence length="62" mass="6845">AGETRVFNTSRDNIRVKVEGLNEDVAGVILVDETESPINVTEKVEFINKATKNRISVKGQKS</sequence>
<gene>
    <name evidence="1" type="ORF">GMARGA_LOCUS12770</name>
</gene>
<dbReference type="Proteomes" id="UP000789901">
    <property type="component" value="Unassembled WGS sequence"/>
</dbReference>
<evidence type="ECO:0000313" key="2">
    <source>
        <dbReference type="Proteomes" id="UP000789901"/>
    </source>
</evidence>
<proteinExistence type="predicted"/>
<keyword evidence="2" id="KW-1185">Reference proteome</keyword>
<reference evidence="1 2" key="1">
    <citation type="submission" date="2021-06" db="EMBL/GenBank/DDBJ databases">
        <authorList>
            <person name="Kallberg Y."/>
            <person name="Tangrot J."/>
            <person name="Rosling A."/>
        </authorList>
    </citation>
    <scope>NUCLEOTIDE SEQUENCE [LARGE SCALE GENOMIC DNA]</scope>
    <source>
        <strain evidence="1 2">120-4 pot B 10/14</strain>
    </source>
</reference>
<protein>
    <submittedName>
        <fullName evidence="1">37366_t:CDS:1</fullName>
    </submittedName>
</protein>